<dbReference type="Gene3D" id="3.40.50.300">
    <property type="entry name" value="P-loop containing nucleotide triphosphate hydrolases"/>
    <property type="match status" value="1"/>
</dbReference>
<dbReference type="STRING" id="86259.A0A4Z1PAM9"/>
<protein>
    <recommendedName>
        <fullName evidence="2">small monomeric GTPase</fullName>
        <ecNumber evidence="2">3.6.5.2</ecNumber>
    </recommendedName>
</protein>
<comment type="caution">
    <text evidence="6">The sequence shown here is derived from an EMBL/GenBank/DDBJ whole genome shotgun (WGS) entry which is preliminary data.</text>
</comment>
<dbReference type="PANTHER" id="PTHR45704">
    <property type="entry name" value="RAS-LIKE FAMILY MEMBER 11"/>
    <property type="match status" value="1"/>
</dbReference>
<dbReference type="GO" id="GO:0005525">
    <property type="term" value="F:GTP binding"/>
    <property type="evidence" value="ECO:0007669"/>
    <property type="project" value="InterPro"/>
</dbReference>
<accession>A0A4Z1PAM9</accession>
<feature type="compositionally biased region" description="Polar residues" evidence="5">
    <location>
        <begin position="633"/>
        <end position="644"/>
    </location>
</feature>
<gene>
    <name evidence="6" type="ORF">E6O75_ATG00931</name>
</gene>
<dbReference type="SMART" id="SM00175">
    <property type="entry name" value="RAB"/>
    <property type="match status" value="1"/>
</dbReference>
<dbReference type="Proteomes" id="UP000298493">
    <property type="component" value="Unassembled WGS sequence"/>
</dbReference>
<dbReference type="PRINTS" id="PR00449">
    <property type="entry name" value="RASTRNSFRMNG"/>
</dbReference>
<feature type="region of interest" description="Disordered" evidence="5">
    <location>
        <begin position="228"/>
        <end position="337"/>
    </location>
</feature>
<dbReference type="SUPFAM" id="SSF52540">
    <property type="entry name" value="P-loop containing nucleoside triphosphate hydrolases"/>
    <property type="match status" value="1"/>
</dbReference>
<feature type="region of interest" description="Disordered" evidence="5">
    <location>
        <begin position="755"/>
        <end position="779"/>
    </location>
</feature>
<dbReference type="InterPro" id="IPR027417">
    <property type="entry name" value="P-loop_NTPase"/>
</dbReference>
<feature type="compositionally biased region" description="Basic and acidic residues" evidence="5">
    <location>
        <begin position="524"/>
        <end position="562"/>
    </location>
</feature>
<dbReference type="InterPro" id="IPR051065">
    <property type="entry name" value="Ras-related_GTPase"/>
</dbReference>
<dbReference type="SMART" id="SM00174">
    <property type="entry name" value="RHO"/>
    <property type="match status" value="1"/>
</dbReference>
<proteinExistence type="inferred from homology"/>
<feature type="compositionally biased region" description="Polar residues" evidence="5">
    <location>
        <begin position="689"/>
        <end position="700"/>
    </location>
</feature>
<keyword evidence="7" id="KW-1185">Reference proteome</keyword>
<dbReference type="GO" id="GO:0003925">
    <property type="term" value="F:G protein activity"/>
    <property type="evidence" value="ECO:0007669"/>
    <property type="project" value="UniProtKB-EC"/>
</dbReference>
<reference evidence="6 7" key="1">
    <citation type="submission" date="2019-04" db="EMBL/GenBank/DDBJ databases">
        <title>High contiguity whole genome sequence and gene annotation resource for two Venturia nashicola isolates.</title>
        <authorList>
            <person name="Prokchorchik M."/>
            <person name="Won K."/>
            <person name="Lee Y."/>
            <person name="Choi E.D."/>
            <person name="Segonzac C."/>
            <person name="Sohn K.H."/>
        </authorList>
    </citation>
    <scope>NUCLEOTIDE SEQUENCE [LARGE SCALE GENOMIC DNA]</scope>
    <source>
        <strain evidence="6 7">PRI2</strain>
    </source>
</reference>
<evidence type="ECO:0000256" key="5">
    <source>
        <dbReference type="SAM" id="MobiDB-lite"/>
    </source>
</evidence>
<evidence type="ECO:0000313" key="6">
    <source>
        <dbReference type="EMBL" id="TID26438.1"/>
    </source>
</evidence>
<evidence type="ECO:0000256" key="4">
    <source>
        <dbReference type="ARBA" id="ARBA00048098"/>
    </source>
</evidence>
<dbReference type="Pfam" id="PF00071">
    <property type="entry name" value="Ras"/>
    <property type="match status" value="1"/>
</dbReference>
<evidence type="ECO:0000256" key="3">
    <source>
        <dbReference type="ARBA" id="ARBA00022801"/>
    </source>
</evidence>
<evidence type="ECO:0000256" key="2">
    <source>
        <dbReference type="ARBA" id="ARBA00011984"/>
    </source>
</evidence>
<organism evidence="6 7">
    <name type="scientific">Venturia nashicola</name>
    <dbReference type="NCBI Taxonomy" id="86259"/>
    <lineage>
        <taxon>Eukaryota</taxon>
        <taxon>Fungi</taxon>
        <taxon>Dikarya</taxon>
        <taxon>Ascomycota</taxon>
        <taxon>Pezizomycotina</taxon>
        <taxon>Dothideomycetes</taxon>
        <taxon>Pleosporomycetidae</taxon>
        <taxon>Venturiales</taxon>
        <taxon>Venturiaceae</taxon>
        <taxon>Venturia</taxon>
    </lineage>
</organism>
<feature type="compositionally biased region" description="Polar residues" evidence="5">
    <location>
        <begin position="228"/>
        <end position="239"/>
    </location>
</feature>
<comment type="similarity">
    <text evidence="1">Belongs to the small GTPase superfamily. Ras family.</text>
</comment>
<dbReference type="EC" id="3.6.5.2" evidence="2"/>
<dbReference type="EMBL" id="SNSC02000002">
    <property type="protein sequence ID" value="TID26438.1"/>
    <property type="molecule type" value="Genomic_DNA"/>
</dbReference>
<dbReference type="CDD" id="cd22265">
    <property type="entry name" value="UDM1_RNF168"/>
    <property type="match status" value="1"/>
</dbReference>
<dbReference type="PROSITE" id="PS51419">
    <property type="entry name" value="RAB"/>
    <property type="match status" value="1"/>
</dbReference>
<feature type="compositionally biased region" description="Polar residues" evidence="5">
    <location>
        <begin position="388"/>
        <end position="405"/>
    </location>
</feature>
<feature type="region of interest" description="Disordered" evidence="5">
    <location>
        <begin position="524"/>
        <end position="742"/>
    </location>
</feature>
<keyword evidence="3" id="KW-0378">Hydrolase</keyword>
<feature type="compositionally biased region" description="Basic and acidic residues" evidence="5">
    <location>
        <begin position="606"/>
        <end position="618"/>
    </location>
</feature>
<dbReference type="PROSITE" id="PS51421">
    <property type="entry name" value="RAS"/>
    <property type="match status" value="1"/>
</dbReference>
<feature type="compositionally biased region" description="Polar residues" evidence="5">
    <location>
        <begin position="423"/>
        <end position="433"/>
    </location>
</feature>
<feature type="compositionally biased region" description="Low complexity" evidence="5">
    <location>
        <begin position="303"/>
        <end position="321"/>
    </location>
</feature>
<feature type="compositionally biased region" description="Acidic residues" evidence="5">
    <location>
        <begin position="288"/>
        <end position="299"/>
    </location>
</feature>
<dbReference type="SMART" id="SM00173">
    <property type="entry name" value="RAS"/>
    <property type="match status" value="1"/>
</dbReference>
<name>A0A4Z1PAM9_9PEZI</name>
<dbReference type="InterPro" id="IPR001806">
    <property type="entry name" value="Small_GTPase"/>
</dbReference>
<comment type="catalytic activity">
    <reaction evidence="4">
        <text>GTP + H2O = GDP + phosphate + H(+)</text>
        <dbReference type="Rhea" id="RHEA:19669"/>
        <dbReference type="ChEBI" id="CHEBI:15377"/>
        <dbReference type="ChEBI" id="CHEBI:15378"/>
        <dbReference type="ChEBI" id="CHEBI:37565"/>
        <dbReference type="ChEBI" id="CHEBI:43474"/>
        <dbReference type="ChEBI" id="CHEBI:58189"/>
        <dbReference type="EC" id="3.6.5.2"/>
    </reaction>
</comment>
<evidence type="ECO:0000313" key="7">
    <source>
        <dbReference type="Proteomes" id="UP000298493"/>
    </source>
</evidence>
<evidence type="ECO:0000256" key="1">
    <source>
        <dbReference type="ARBA" id="ARBA00008344"/>
    </source>
</evidence>
<dbReference type="AlphaFoldDB" id="A0A4Z1PAM9"/>
<feature type="compositionally biased region" description="Basic and acidic residues" evidence="5">
    <location>
        <begin position="240"/>
        <end position="249"/>
    </location>
</feature>
<sequence>MQPFVPPDIQQNARKHLSYTLLIVGAQGVGKYCLHHQFVYACFPSIRDPFFDSETPQMLWKSDSNDKFAFQVQPKRMDISRPENVPQSQHLYPATRLPVDLYRFTDADGMMLVFNIDSRSSFDALTQFIDARNQDIKSKTVEPKVLCLVGNKLDKSRDKRKILCLEGEALASKLGCAYIECSAKEQKGLDKLKSVLSKAMETQRSQLQYVQQQRERAAQGSRVLKQKNSFIRRLSSTRSDTPRLKKPDESNSGQQMARDQKTRNGVVISSSGRYKGGMLSTSLLPEDRIEEEDEETESDEISRSSSQQSSYTSTSSKQSSITITPPNNAGCVRPPYGQRLTMQKLPPATMISLTPVSEQPPGMVGSLSDLAFFPSAGLQEKELDGLGITTSTNDSNTGNLLQRQSSSKEEGQPDCVPIPSPESSPVNSRGLSPQYIFNTQSSSQSRATSPEVVDDVQTATVQNLIQPAKPFQLLQLEFSQPMSPTIDEKRKLDEERAQLEEEKEKLRQEMQELQERQARLEDRRRENIERRKIEEERKKIVEERKRIEEERQNLKEAKRKIEEEEEEEQWNCPQSFLPDEPQADHTSSPTLNEKFGGGFPEIGAQDDTKNEESRRYHQEQIQQERQQDLHLKTSVSSLSPTYSVPQDDLPVQKPVKPSEDFHHPLRGTWNASPTSPQKEPKILQRRHSLLTTRSASQSEFATDKSKAPGSPPTSPEISQTFRRFLGKKNSKKQPASTDQRETMTFFRDELGIATLPMPIKEPQQRRPKSQCPPPGTKIENEETLTRRVNVAAEEKPKAPFPGQYISLF</sequence>
<feature type="region of interest" description="Disordered" evidence="5">
    <location>
        <begin position="386"/>
        <end position="433"/>
    </location>
</feature>